<feature type="transmembrane region" description="Helical" evidence="11">
    <location>
        <begin position="140"/>
        <end position="157"/>
    </location>
</feature>
<evidence type="ECO:0000256" key="8">
    <source>
        <dbReference type="ARBA" id="ARBA00023065"/>
    </source>
</evidence>
<reference evidence="14" key="1">
    <citation type="submission" date="2016-11" db="EMBL/GenBank/DDBJ databases">
        <authorList>
            <person name="Varghese N."/>
            <person name="Submissions S."/>
        </authorList>
    </citation>
    <scope>NUCLEOTIDE SEQUENCE [LARGE SCALE GENOMIC DNA]</scope>
    <source>
        <strain evidence="14">DSM 12395</strain>
    </source>
</reference>
<dbReference type="CDD" id="cd00310">
    <property type="entry name" value="ATP-synt_Fo_a_6"/>
    <property type="match status" value="1"/>
</dbReference>
<keyword evidence="8 11" id="KW-0406">Ion transport</keyword>
<comment type="function">
    <text evidence="11 12">Key component of the proton channel; it plays a direct role in the translocation of protons across the membrane.</text>
</comment>
<feature type="transmembrane region" description="Helical" evidence="11">
    <location>
        <begin position="107"/>
        <end position="128"/>
    </location>
</feature>
<dbReference type="SUPFAM" id="SSF81336">
    <property type="entry name" value="F1F0 ATP synthase subunit A"/>
    <property type="match status" value="1"/>
</dbReference>
<keyword evidence="10 11" id="KW-0066">ATP synthesis</keyword>
<dbReference type="AlphaFoldDB" id="A0A1M4XTX0"/>
<dbReference type="STRING" id="1121429.SAMN02745133_01526"/>
<evidence type="ECO:0000256" key="11">
    <source>
        <dbReference type="HAMAP-Rule" id="MF_01393"/>
    </source>
</evidence>
<comment type="similarity">
    <text evidence="2 11 12">Belongs to the ATPase A chain family.</text>
</comment>
<dbReference type="InterPro" id="IPR035908">
    <property type="entry name" value="F0_ATP_A_sf"/>
</dbReference>
<evidence type="ECO:0000256" key="9">
    <source>
        <dbReference type="ARBA" id="ARBA00023136"/>
    </source>
</evidence>
<evidence type="ECO:0000256" key="7">
    <source>
        <dbReference type="ARBA" id="ARBA00022989"/>
    </source>
</evidence>
<dbReference type="OrthoDB" id="9789241at2"/>
<keyword evidence="6 11" id="KW-0375">Hydrogen ion transport</keyword>
<dbReference type="HAMAP" id="MF_01393">
    <property type="entry name" value="ATP_synth_a_bact"/>
    <property type="match status" value="1"/>
</dbReference>
<accession>A0A1M4XTX0</accession>
<keyword evidence="3 11" id="KW-0813">Transport</keyword>
<dbReference type="InterPro" id="IPR000568">
    <property type="entry name" value="ATP_synth_F0_asu"/>
</dbReference>
<keyword evidence="9 11" id="KW-0472">Membrane</keyword>
<organism evidence="13 14">
    <name type="scientific">Desulforamulus putei DSM 12395</name>
    <dbReference type="NCBI Taxonomy" id="1121429"/>
    <lineage>
        <taxon>Bacteria</taxon>
        <taxon>Bacillati</taxon>
        <taxon>Bacillota</taxon>
        <taxon>Clostridia</taxon>
        <taxon>Eubacteriales</taxon>
        <taxon>Peptococcaceae</taxon>
        <taxon>Desulforamulus</taxon>
    </lineage>
</organism>
<dbReference type="GO" id="GO:0045259">
    <property type="term" value="C:proton-transporting ATP synthase complex"/>
    <property type="evidence" value="ECO:0007669"/>
    <property type="project" value="UniProtKB-KW"/>
</dbReference>
<evidence type="ECO:0000256" key="1">
    <source>
        <dbReference type="ARBA" id="ARBA00004141"/>
    </source>
</evidence>
<name>A0A1M4XTX0_9FIRM</name>
<dbReference type="InterPro" id="IPR045082">
    <property type="entry name" value="ATP_syn_F0_a_bact/chloroplast"/>
</dbReference>
<evidence type="ECO:0000256" key="3">
    <source>
        <dbReference type="ARBA" id="ARBA00022448"/>
    </source>
</evidence>
<dbReference type="PROSITE" id="PS00449">
    <property type="entry name" value="ATPASE_A"/>
    <property type="match status" value="1"/>
</dbReference>
<dbReference type="Pfam" id="PF00119">
    <property type="entry name" value="ATP-synt_A"/>
    <property type="match status" value="1"/>
</dbReference>
<keyword evidence="5 11" id="KW-0812">Transmembrane</keyword>
<feature type="transmembrane region" description="Helical" evidence="11">
    <location>
        <begin position="195"/>
        <end position="215"/>
    </location>
</feature>
<dbReference type="InterPro" id="IPR023011">
    <property type="entry name" value="ATP_synth_F0_asu_AS"/>
</dbReference>
<evidence type="ECO:0000256" key="2">
    <source>
        <dbReference type="ARBA" id="ARBA00006810"/>
    </source>
</evidence>
<keyword evidence="14" id="KW-1185">Reference proteome</keyword>
<keyword evidence="11" id="KW-1003">Cell membrane</keyword>
<dbReference type="PANTHER" id="PTHR42823">
    <property type="entry name" value="ATP SYNTHASE SUBUNIT A, CHLOROPLASTIC"/>
    <property type="match status" value="1"/>
</dbReference>
<keyword evidence="4 11" id="KW-0138">CF(0)</keyword>
<feature type="transmembrane region" description="Helical" evidence="11">
    <location>
        <begin position="52"/>
        <end position="69"/>
    </location>
</feature>
<dbReference type="GO" id="GO:0042777">
    <property type="term" value="P:proton motive force-driven plasma membrane ATP synthesis"/>
    <property type="evidence" value="ECO:0007669"/>
    <property type="project" value="TreeGrafter"/>
</dbReference>
<dbReference type="NCBIfam" id="TIGR01131">
    <property type="entry name" value="ATP_synt_6_or_A"/>
    <property type="match status" value="1"/>
</dbReference>
<evidence type="ECO:0000313" key="14">
    <source>
        <dbReference type="Proteomes" id="UP000184148"/>
    </source>
</evidence>
<evidence type="ECO:0000256" key="10">
    <source>
        <dbReference type="ARBA" id="ARBA00023310"/>
    </source>
</evidence>
<evidence type="ECO:0000256" key="12">
    <source>
        <dbReference type="RuleBase" id="RU000483"/>
    </source>
</evidence>
<dbReference type="Gene3D" id="1.20.120.220">
    <property type="entry name" value="ATP synthase, F0 complex, subunit A"/>
    <property type="match status" value="1"/>
</dbReference>
<dbReference type="GO" id="GO:0005886">
    <property type="term" value="C:plasma membrane"/>
    <property type="evidence" value="ECO:0007669"/>
    <property type="project" value="UniProtKB-SubCell"/>
</dbReference>
<protein>
    <recommendedName>
        <fullName evidence="11 12">ATP synthase subunit a</fullName>
    </recommendedName>
    <alternativeName>
        <fullName evidence="11">ATP synthase F0 sector subunit a</fullName>
    </alternativeName>
    <alternativeName>
        <fullName evidence="11">F-ATPase subunit 6</fullName>
    </alternativeName>
</protein>
<evidence type="ECO:0000256" key="5">
    <source>
        <dbReference type="ARBA" id="ARBA00022692"/>
    </source>
</evidence>
<keyword evidence="7 11" id="KW-1133">Transmembrane helix</keyword>
<dbReference type="PRINTS" id="PR00123">
    <property type="entry name" value="ATPASEA"/>
</dbReference>
<dbReference type="RefSeq" id="WP_073238168.1">
    <property type="nucleotide sequence ID" value="NZ_FQUY01000009.1"/>
</dbReference>
<dbReference type="Proteomes" id="UP000184148">
    <property type="component" value="Unassembled WGS sequence"/>
</dbReference>
<proteinExistence type="inferred from homology"/>
<sequence length="265" mass="29283">MSAAAGAAHAAEHHDMLHQVEVALNYWGIPLFSEYDKYWHIMGLSISPRTMIMTWITMAIVLLFAWACTRNLNVRSPGKGQATFELLWEFLGGQVFANLGKNKLGNAMLPIIVTFFTYIAFANLLGLIPTLSSPTADKNTTFGLALIVVFLIHYHGIKSNGLGGHIGHYFQPFKPFVVLHLIEEVARPVTLAFRLYGNIFAGEVLIAVLLGLININAYVFGGFIPSVIWLAFSVFVGFVQAFVFSMLTIAYVSQFAAHHDAADHH</sequence>
<comment type="subcellular location">
    <subcellularLocation>
        <location evidence="11 12">Cell membrane</location>
        <topology evidence="11 12">Multi-pass membrane protein</topology>
    </subcellularLocation>
    <subcellularLocation>
        <location evidence="1">Membrane</location>
        <topology evidence="1">Multi-pass membrane protein</topology>
    </subcellularLocation>
</comment>
<evidence type="ECO:0000313" key="13">
    <source>
        <dbReference type="EMBL" id="SHE96895.1"/>
    </source>
</evidence>
<dbReference type="PANTHER" id="PTHR42823:SF3">
    <property type="entry name" value="ATP SYNTHASE SUBUNIT A, CHLOROPLASTIC"/>
    <property type="match status" value="1"/>
</dbReference>
<feature type="transmembrane region" description="Helical" evidence="11">
    <location>
        <begin position="227"/>
        <end position="252"/>
    </location>
</feature>
<dbReference type="EMBL" id="FQUY01000009">
    <property type="protein sequence ID" value="SHE96895.1"/>
    <property type="molecule type" value="Genomic_DNA"/>
</dbReference>
<gene>
    <name evidence="11" type="primary">atpB</name>
    <name evidence="13" type="ORF">SAMN02745133_01526</name>
</gene>
<evidence type="ECO:0000256" key="6">
    <source>
        <dbReference type="ARBA" id="ARBA00022781"/>
    </source>
</evidence>
<dbReference type="GO" id="GO:0046933">
    <property type="term" value="F:proton-transporting ATP synthase activity, rotational mechanism"/>
    <property type="evidence" value="ECO:0007669"/>
    <property type="project" value="UniProtKB-UniRule"/>
</dbReference>
<evidence type="ECO:0000256" key="4">
    <source>
        <dbReference type="ARBA" id="ARBA00022547"/>
    </source>
</evidence>